<gene>
    <name evidence="1" type="ORF">METZ01_LOCUS252201</name>
</gene>
<accession>A0A382IJF5</accession>
<name>A0A382IJF5_9ZZZZ</name>
<dbReference type="AlphaFoldDB" id="A0A382IJF5"/>
<evidence type="ECO:0000313" key="1">
    <source>
        <dbReference type="EMBL" id="SVB99347.1"/>
    </source>
</evidence>
<sequence>MSNTIIIIILAVGLGIYQDINKPIEYELNMEDGSNVHVVLQKNSQYACPIYCDIDHVHHAVMCRSQNQLTFSQSVYHISEKNENGISLYCSTRKILSMVRFIPGTSKDEIPDVVSASVDE</sequence>
<proteinExistence type="predicted"/>
<organism evidence="1">
    <name type="scientific">marine metagenome</name>
    <dbReference type="NCBI Taxonomy" id="408172"/>
    <lineage>
        <taxon>unclassified sequences</taxon>
        <taxon>metagenomes</taxon>
        <taxon>ecological metagenomes</taxon>
    </lineage>
</organism>
<reference evidence="1" key="1">
    <citation type="submission" date="2018-05" db="EMBL/GenBank/DDBJ databases">
        <authorList>
            <person name="Lanie J.A."/>
            <person name="Ng W.-L."/>
            <person name="Kazmierczak K.M."/>
            <person name="Andrzejewski T.M."/>
            <person name="Davidsen T.M."/>
            <person name="Wayne K.J."/>
            <person name="Tettelin H."/>
            <person name="Glass J.I."/>
            <person name="Rusch D."/>
            <person name="Podicherti R."/>
            <person name="Tsui H.-C.T."/>
            <person name="Winkler M.E."/>
        </authorList>
    </citation>
    <scope>NUCLEOTIDE SEQUENCE</scope>
</reference>
<dbReference type="EMBL" id="UINC01067566">
    <property type="protein sequence ID" value="SVB99347.1"/>
    <property type="molecule type" value="Genomic_DNA"/>
</dbReference>
<protein>
    <submittedName>
        <fullName evidence="1">Uncharacterized protein</fullName>
    </submittedName>
</protein>